<proteinExistence type="predicted"/>
<keyword evidence="2" id="KW-1185">Reference proteome</keyword>
<reference evidence="1" key="1">
    <citation type="submission" date="2021-02" db="EMBL/GenBank/DDBJ databases">
        <authorList>
            <consortium name="DOE Joint Genome Institute"/>
            <person name="Ahrendt S."/>
            <person name="Looney B.P."/>
            <person name="Miyauchi S."/>
            <person name="Morin E."/>
            <person name="Drula E."/>
            <person name="Courty P.E."/>
            <person name="Chicoki N."/>
            <person name="Fauchery L."/>
            <person name="Kohler A."/>
            <person name="Kuo A."/>
            <person name="Labutti K."/>
            <person name="Pangilinan J."/>
            <person name="Lipzen A."/>
            <person name="Riley R."/>
            <person name="Andreopoulos W."/>
            <person name="He G."/>
            <person name="Johnson J."/>
            <person name="Barry K.W."/>
            <person name="Grigoriev I.V."/>
            <person name="Nagy L."/>
            <person name="Hibbett D."/>
            <person name="Henrissat B."/>
            <person name="Matheny P.B."/>
            <person name="Labbe J."/>
            <person name="Martin F."/>
        </authorList>
    </citation>
    <scope>NUCLEOTIDE SEQUENCE</scope>
    <source>
        <strain evidence="1">FP105234-sp</strain>
    </source>
</reference>
<organism evidence="1 2">
    <name type="scientific">Auriscalpium vulgare</name>
    <dbReference type="NCBI Taxonomy" id="40419"/>
    <lineage>
        <taxon>Eukaryota</taxon>
        <taxon>Fungi</taxon>
        <taxon>Dikarya</taxon>
        <taxon>Basidiomycota</taxon>
        <taxon>Agaricomycotina</taxon>
        <taxon>Agaricomycetes</taxon>
        <taxon>Russulales</taxon>
        <taxon>Auriscalpiaceae</taxon>
        <taxon>Auriscalpium</taxon>
    </lineage>
</organism>
<accession>A0ACB8R5M9</accession>
<evidence type="ECO:0000313" key="2">
    <source>
        <dbReference type="Proteomes" id="UP000814033"/>
    </source>
</evidence>
<protein>
    <submittedName>
        <fullName evidence="1">Uncharacterized protein</fullName>
    </submittedName>
</protein>
<comment type="caution">
    <text evidence="1">The sequence shown here is derived from an EMBL/GenBank/DDBJ whole genome shotgun (WGS) entry which is preliminary data.</text>
</comment>
<reference evidence="1" key="2">
    <citation type="journal article" date="2022" name="New Phytol.">
        <title>Evolutionary transition to the ectomycorrhizal habit in the genomes of a hyperdiverse lineage of mushroom-forming fungi.</title>
        <authorList>
            <person name="Looney B."/>
            <person name="Miyauchi S."/>
            <person name="Morin E."/>
            <person name="Drula E."/>
            <person name="Courty P.E."/>
            <person name="Kohler A."/>
            <person name="Kuo A."/>
            <person name="LaButti K."/>
            <person name="Pangilinan J."/>
            <person name="Lipzen A."/>
            <person name="Riley R."/>
            <person name="Andreopoulos W."/>
            <person name="He G."/>
            <person name="Johnson J."/>
            <person name="Nolan M."/>
            <person name="Tritt A."/>
            <person name="Barry K.W."/>
            <person name="Grigoriev I.V."/>
            <person name="Nagy L.G."/>
            <person name="Hibbett D."/>
            <person name="Henrissat B."/>
            <person name="Matheny P.B."/>
            <person name="Labbe J."/>
            <person name="Martin F.M."/>
        </authorList>
    </citation>
    <scope>NUCLEOTIDE SEQUENCE</scope>
    <source>
        <strain evidence="1">FP105234-sp</strain>
    </source>
</reference>
<dbReference type="EMBL" id="MU276333">
    <property type="protein sequence ID" value="KAI0039245.1"/>
    <property type="molecule type" value="Genomic_DNA"/>
</dbReference>
<dbReference type="Proteomes" id="UP000814033">
    <property type="component" value="Unassembled WGS sequence"/>
</dbReference>
<name>A0ACB8R5M9_9AGAM</name>
<evidence type="ECO:0000313" key="1">
    <source>
        <dbReference type="EMBL" id="KAI0039245.1"/>
    </source>
</evidence>
<sequence length="107" mass="11488">MHGHFSPHAVGFLEADPCGVRGGHALGCDMALQGPSQLLTALLTRLPDCTNRSLIRTPRLSHARSTSAPPRYSGSLLSCPRICARSAPALTRMTLFQARDPQQPRAS</sequence>
<gene>
    <name evidence="1" type="ORF">FA95DRAFT_1043204</name>
</gene>